<dbReference type="AlphaFoldDB" id="A0A413VIE5"/>
<evidence type="ECO:0000313" key="3">
    <source>
        <dbReference type="Proteomes" id="UP000284379"/>
    </source>
</evidence>
<gene>
    <name evidence="2" type="ORF">DW888_15980</name>
</gene>
<dbReference type="Proteomes" id="UP000284379">
    <property type="component" value="Unassembled WGS sequence"/>
</dbReference>
<dbReference type="RefSeq" id="WP_122201968.1">
    <property type="nucleotide sequence ID" value="NZ_CABJFV010000016.1"/>
</dbReference>
<dbReference type="InterPro" id="IPR042278">
    <property type="entry name" value="Mfa-like_1_N"/>
</dbReference>
<dbReference type="InterPro" id="IPR025049">
    <property type="entry name" value="Mfa-like_1"/>
</dbReference>
<dbReference type="Pfam" id="PF13149">
    <property type="entry name" value="Mfa_like_1"/>
    <property type="match status" value="1"/>
</dbReference>
<evidence type="ECO:0000313" key="2">
    <source>
        <dbReference type="EMBL" id="RHB33353.1"/>
    </source>
</evidence>
<evidence type="ECO:0008006" key="4">
    <source>
        <dbReference type="Google" id="ProtNLM"/>
    </source>
</evidence>
<proteinExistence type="predicted"/>
<keyword evidence="1" id="KW-0732">Signal</keyword>
<accession>A0A413VIE5</accession>
<feature type="chain" id="PRO_5019198669" description="Fimbrillin family protein" evidence="1">
    <location>
        <begin position="25"/>
        <end position="262"/>
    </location>
</feature>
<feature type="signal peptide" evidence="1">
    <location>
        <begin position="1"/>
        <end position="24"/>
    </location>
</feature>
<sequence length="262" mass="28818">MKSTCSFFYASCLTLLLLSGGCNDHSELPNGTDSEWKPIEVSSCRTPLGADVVTRASALTEIKGGTLGLYRKPTNGYTALNNVRYTYHEATLETAAQWMSDDASKAIYVNAATASIYALYPYMEIGGAATNGHGFDGTYVTGMHQQRYYGDSRNEVMISGEVPANNRVPRLELVMKHIYSRLTLRIKNVATETILLKSITLKPKTAYTTEARVNVSTTALTPEQTNTSLDGYSFPFEADDEIYTKGILSDAVDESIEMLWIP</sequence>
<dbReference type="Gene3D" id="2.60.40.2620">
    <property type="entry name" value="Fimbrillin-like"/>
    <property type="match status" value="1"/>
</dbReference>
<protein>
    <recommendedName>
        <fullName evidence="4">Fimbrillin family protein</fullName>
    </recommendedName>
</protein>
<comment type="caution">
    <text evidence="2">The sequence shown here is derived from an EMBL/GenBank/DDBJ whole genome shotgun (WGS) entry which is preliminary data.</text>
</comment>
<dbReference type="CDD" id="cd13120">
    <property type="entry name" value="BF2867_like_N"/>
    <property type="match status" value="1"/>
</dbReference>
<evidence type="ECO:0000256" key="1">
    <source>
        <dbReference type="SAM" id="SignalP"/>
    </source>
</evidence>
<reference evidence="2 3" key="1">
    <citation type="submission" date="2018-08" db="EMBL/GenBank/DDBJ databases">
        <title>A genome reference for cultivated species of the human gut microbiota.</title>
        <authorList>
            <person name="Zou Y."/>
            <person name="Xue W."/>
            <person name="Luo G."/>
        </authorList>
    </citation>
    <scope>NUCLEOTIDE SEQUENCE [LARGE SCALE GENOMIC DNA]</scope>
    <source>
        <strain evidence="2 3">AM40-30BH</strain>
    </source>
</reference>
<dbReference type="EMBL" id="QSGO01000016">
    <property type="protein sequence ID" value="RHB33353.1"/>
    <property type="molecule type" value="Genomic_DNA"/>
</dbReference>
<dbReference type="PROSITE" id="PS51257">
    <property type="entry name" value="PROKAR_LIPOPROTEIN"/>
    <property type="match status" value="1"/>
</dbReference>
<name>A0A413VIE5_9BACE</name>
<organism evidence="2 3">
    <name type="scientific">Bacteroides nordii</name>
    <dbReference type="NCBI Taxonomy" id="291645"/>
    <lineage>
        <taxon>Bacteria</taxon>
        <taxon>Pseudomonadati</taxon>
        <taxon>Bacteroidota</taxon>
        <taxon>Bacteroidia</taxon>
        <taxon>Bacteroidales</taxon>
        <taxon>Bacteroidaceae</taxon>
        <taxon>Bacteroides</taxon>
    </lineage>
</organism>